<evidence type="ECO:0000313" key="1">
    <source>
        <dbReference type="EMBL" id="MBB5351031.1"/>
    </source>
</evidence>
<dbReference type="SUPFAM" id="SSF52091">
    <property type="entry name" value="SpoIIaa-like"/>
    <property type="match status" value="1"/>
</dbReference>
<keyword evidence="2" id="KW-1185">Reference proteome</keyword>
<evidence type="ECO:0000313" key="2">
    <source>
        <dbReference type="Proteomes" id="UP000557717"/>
    </source>
</evidence>
<dbReference type="InterPro" id="IPR038396">
    <property type="entry name" value="SpoIIAA-like_sf"/>
</dbReference>
<accession>A0A840VDW6</accession>
<dbReference type="RefSeq" id="WP_184016849.1">
    <property type="nucleotide sequence ID" value="NZ_JACHFD010000005.1"/>
</dbReference>
<dbReference type="Gene3D" id="3.40.50.10600">
    <property type="entry name" value="SpoIIaa-like domains"/>
    <property type="match status" value="1"/>
</dbReference>
<evidence type="ECO:0008006" key="3">
    <source>
        <dbReference type="Google" id="ProtNLM"/>
    </source>
</evidence>
<reference evidence="1 2" key="1">
    <citation type="submission" date="2020-08" db="EMBL/GenBank/DDBJ databases">
        <title>Genomic Encyclopedia of Type Strains, Phase IV (KMG-IV): sequencing the most valuable type-strain genomes for metagenomic binning, comparative biology and taxonomic classification.</title>
        <authorList>
            <person name="Goeker M."/>
        </authorList>
    </citation>
    <scope>NUCLEOTIDE SEQUENCE [LARGE SCALE GENOMIC DNA]</scope>
    <source>
        <strain evidence="1 2">YC6886</strain>
    </source>
</reference>
<name>A0A840VDW6_9BACT</name>
<sequence length="121" mass="13917">MFKVHRTGNHLDFTFGGRLEASEMKEVLDEFTAQAEGIENGTMLIRIEHFEMPSRQAIALEFARLPKMLGILRRFRRAAVVADETWIRRISQWESMLIPGLEIQSFPPGEETAASTWLTRP</sequence>
<proteinExistence type="predicted"/>
<dbReference type="Proteomes" id="UP000557717">
    <property type="component" value="Unassembled WGS sequence"/>
</dbReference>
<protein>
    <recommendedName>
        <fullName evidence="3">STAS/SEC14 domain-containing protein</fullName>
    </recommendedName>
</protein>
<organism evidence="1 2">
    <name type="scientific">Haloferula luteola</name>
    <dbReference type="NCBI Taxonomy" id="595692"/>
    <lineage>
        <taxon>Bacteria</taxon>
        <taxon>Pseudomonadati</taxon>
        <taxon>Verrucomicrobiota</taxon>
        <taxon>Verrucomicrobiia</taxon>
        <taxon>Verrucomicrobiales</taxon>
        <taxon>Verrucomicrobiaceae</taxon>
        <taxon>Haloferula</taxon>
    </lineage>
</organism>
<comment type="caution">
    <text evidence="1">The sequence shown here is derived from an EMBL/GenBank/DDBJ whole genome shotgun (WGS) entry which is preliminary data.</text>
</comment>
<gene>
    <name evidence="1" type="ORF">HNR46_001265</name>
</gene>
<dbReference type="AlphaFoldDB" id="A0A840VDW6"/>
<dbReference type="Pfam" id="PF11964">
    <property type="entry name" value="SpoIIAA-like"/>
    <property type="match status" value="1"/>
</dbReference>
<dbReference type="InterPro" id="IPR021866">
    <property type="entry name" value="SpoIIAA-like"/>
</dbReference>
<dbReference type="EMBL" id="JACHFD010000005">
    <property type="protein sequence ID" value="MBB5351031.1"/>
    <property type="molecule type" value="Genomic_DNA"/>
</dbReference>
<dbReference type="InterPro" id="IPR036513">
    <property type="entry name" value="STAS_dom_sf"/>
</dbReference>